<sequence>MKWSAKRTVPQWIPCPDGTFADGQQTFTFWARRGDASDGLDRLSGWNTTLGPSGACGVNRNLEIRIPFTLTRIG</sequence>
<organism evidence="1 2">
    <name type="scientific">Mycolicibacterium confluentis</name>
    <dbReference type="NCBI Taxonomy" id="28047"/>
    <lineage>
        <taxon>Bacteria</taxon>
        <taxon>Bacillati</taxon>
        <taxon>Actinomycetota</taxon>
        <taxon>Actinomycetes</taxon>
        <taxon>Mycobacteriales</taxon>
        <taxon>Mycobacteriaceae</taxon>
        <taxon>Mycolicibacterium</taxon>
    </lineage>
</organism>
<dbReference type="AlphaFoldDB" id="A0A7I7Y3I6"/>
<dbReference type="EMBL" id="AP022612">
    <property type="protein sequence ID" value="BBZ36159.1"/>
    <property type="molecule type" value="Genomic_DNA"/>
</dbReference>
<reference evidence="1" key="1">
    <citation type="journal article" date="2019" name="Emerg. Microbes Infect.">
        <title>Comprehensive subspecies identification of 175 nontuberculous mycobacteria species based on 7547 genomic profiles.</title>
        <authorList>
            <person name="Matsumoto Y."/>
            <person name="Kinjo T."/>
            <person name="Motooka D."/>
            <person name="Nabeya D."/>
            <person name="Jung N."/>
            <person name="Uechi K."/>
            <person name="Horii T."/>
            <person name="Iida T."/>
            <person name="Fujita J."/>
            <person name="Nakamura S."/>
        </authorList>
    </citation>
    <scope>NUCLEOTIDE SEQUENCE [LARGE SCALE GENOMIC DNA]</scope>
    <source>
        <strain evidence="1">JCM 13671</strain>
    </source>
</reference>
<protein>
    <submittedName>
        <fullName evidence="1">Uncharacterized protein</fullName>
    </submittedName>
</protein>
<evidence type="ECO:0000313" key="1">
    <source>
        <dbReference type="EMBL" id="BBZ36159.1"/>
    </source>
</evidence>
<keyword evidence="2" id="KW-1185">Reference proteome</keyword>
<reference evidence="1" key="2">
    <citation type="submission" date="2020-02" db="EMBL/GenBank/DDBJ databases">
        <authorList>
            <person name="Matsumoto Y."/>
            <person name="Motooka D."/>
            <person name="Nakamura S."/>
        </authorList>
    </citation>
    <scope>NUCLEOTIDE SEQUENCE</scope>
    <source>
        <strain evidence="1">JCM 13671</strain>
    </source>
</reference>
<dbReference type="Proteomes" id="UP000466931">
    <property type="component" value="Chromosome"/>
</dbReference>
<evidence type="ECO:0000313" key="2">
    <source>
        <dbReference type="Proteomes" id="UP000466931"/>
    </source>
</evidence>
<dbReference type="OrthoDB" id="4739449at2"/>
<proteinExistence type="predicted"/>
<dbReference type="RefSeq" id="WP_133057762.1">
    <property type="nucleotide sequence ID" value="NZ_AP022612.1"/>
</dbReference>
<gene>
    <name evidence="1" type="ORF">MCNF_47640</name>
</gene>
<accession>A0A7I7Y3I6</accession>
<name>A0A7I7Y3I6_9MYCO</name>